<evidence type="ECO:0000256" key="11">
    <source>
        <dbReference type="SAM" id="SignalP"/>
    </source>
</evidence>
<dbReference type="AlphaFoldDB" id="A0A370DP98"/>
<keyword evidence="9" id="KW-0472">Membrane</keyword>
<dbReference type="Gene3D" id="2.40.160.10">
    <property type="entry name" value="Porin"/>
    <property type="match status" value="1"/>
</dbReference>
<name>A0A370DP98_9GAMM</name>
<dbReference type="InterPro" id="IPR050298">
    <property type="entry name" value="Gram-neg_bact_OMP"/>
</dbReference>
<protein>
    <submittedName>
        <fullName evidence="13">Porin</fullName>
    </submittedName>
</protein>
<sequence>MKKILSFAIAAALVAPAAAMADSTIYGKVRVASDKWTRDAGIDAWGMQDQASRLGIKGSEDLGNGLKAIYQMEFGMAAGSAFNWSGRNAFVGLAGGFGTAVVGRHDTPLKMSTGKLDLFADTAADYDQGGNHTNLFMDRRVDGAIAYISPSFSGFTVAGAVVQTLATEDFQDAYSIAGMYSNGPFYGAIAYEQLDEDNFGAPAENETQFRIGGGVLGWNNISVTGVYETRSDIGGTANNDKATYQLSGAYDFGMHRIKGMYGSADFDNTAGTDFDTYAIGYQFSFSKRTDAQVLYNARDVDDAAGAPSTDSSVLSLQLSHNF</sequence>
<dbReference type="GO" id="GO:0009279">
    <property type="term" value="C:cell outer membrane"/>
    <property type="evidence" value="ECO:0007669"/>
    <property type="project" value="UniProtKB-SubCell"/>
</dbReference>
<dbReference type="PRINTS" id="PR00182">
    <property type="entry name" value="ECOLNEIPORIN"/>
</dbReference>
<dbReference type="InterPro" id="IPR023614">
    <property type="entry name" value="Porin_dom_sf"/>
</dbReference>
<keyword evidence="10" id="KW-0998">Cell outer membrane</keyword>
<dbReference type="PRINTS" id="PR00184">
    <property type="entry name" value="NEISSPPORIN"/>
</dbReference>
<feature type="domain" description="Porin" evidence="12">
    <location>
        <begin position="8"/>
        <end position="302"/>
    </location>
</feature>
<dbReference type="EMBL" id="QFXE01000008">
    <property type="protein sequence ID" value="RDH86736.1"/>
    <property type="molecule type" value="Genomic_DNA"/>
</dbReference>
<organism evidence="13 14">
    <name type="scientific">endosymbiont of Escarpia spicata</name>
    <dbReference type="NCBI Taxonomy" id="2200908"/>
    <lineage>
        <taxon>Bacteria</taxon>
        <taxon>Pseudomonadati</taxon>
        <taxon>Pseudomonadota</taxon>
        <taxon>Gammaproteobacteria</taxon>
        <taxon>sulfur-oxidizing symbionts</taxon>
    </lineage>
</organism>
<dbReference type="GO" id="GO:0015288">
    <property type="term" value="F:porin activity"/>
    <property type="evidence" value="ECO:0007669"/>
    <property type="project" value="UniProtKB-KW"/>
</dbReference>
<dbReference type="InterPro" id="IPR001702">
    <property type="entry name" value="Porin_Gram-ve"/>
</dbReference>
<evidence type="ECO:0000256" key="6">
    <source>
        <dbReference type="ARBA" id="ARBA00022729"/>
    </source>
</evidence>
<evidence type="ECO:0000313" key="13">
    <source>
        <dbReference type="EMBL" id="RDH86736.1"/>
    </source>
</evidence>
<feature type="signal peptide" evidence="11">
    <location>
        <begin position="1"/>
        <end position="21"/>
    </location>
</feature>
<keyword evidence="14" id="KW-1185">Reference proteome</keyword>
<feature type="chain" id="PRO_5017059512" evidence="11">
    <location>
        <begin position="22"/>
        <end position="322"/>
    </location>
</feature>
<evidence type="ECO:0000256" key="7">
    <source>
        <dbReference type="ARBA" id="ARBA00023065"/>
    </source>
</evidence>
<evidence type="ECO:0000256" key="4">
    <source>
        <dbReference type="ARBA" id="ARBA00022452"/>
    </source>
</evidence>
<proteinExistence type="predicted"/>
<keyword evidence="8" id="KW-0626">Porin</keyword>
<evidence type="ECO:0000256" key="9">
    <source>
        <dbReference type="ARBA" id="ARBA00023136"/>
    </source>
</evidence>
<evidence type="ECO:0000256" key="10">
    <source>
        <dbReference type="ARBA" id="ARBA00023237"/>
    </source>
</evidence>
<comment type="subcellular location">
    <subcellularLocation>
        <location evidence="1">Cell outer membrane</location>
        <topology evidence="1">Multi-pass membrane protein</topology>
    </subcellularLocation>
</comment>
<evidence type="ECO:0000256" key="3">
    <source>
        <dbReference type="ARBA" id="ARBA00022448"/>
    </source>
</evidence>
<dbReference type="SUPFAM" id="SSF56935">
    <property type="entry name" value="Porins"/>
    <property type="match status" value="1"/>
</dbReference>
<evidence type="ECO:0000313" key="14">
    <source>
        <dbReference type="Proteomes" id="UP000254771"/>
    </source>
</evidence>
<evidence type="ECO:0000256" key="2">
    <source>
        <dbReference type="ARBA" id="ARBA00011233"/>
    </source>
</evidence>
<evidence type="ECO:0000256" key="5">
    <source>
        <dbReference type="ARBA" id="ARBA00022692"/>
    </source>
</evidence>
<dbReference type="Proteomes" id="UP000254771">
    <property type="component" value="Unassembled WGS sequence"/>
</dbReference>
<keyword evidence="5" id="KW-0812">Transmembrane</keyword>
<evidence type="ECO:0000256" key="1">
    <source>
        <dbReference type="ARBA" id="ARBA00004571"/>
    </source>
</evidence>
<evidence type="ECO:0000256" key="8">
    <source>
        <dbReference type="ARBA" id="ARBA00023114"/>
    </source>
</evidence>
<gene>
    <name evidence="13" type="ORF">DIZ78_07515</name>
</gene>
<dbReference type="GO" id="GO:0034220">
    <property type="term" value="P:monoatomic ion transmembrane transport"/>
    <property type="evidence" value="ECO:0007669"/>
    <property type="project" value="InterPro"/>
</dbReference>
<dbReference type="CDD" id="cd00342">
    <property type="entry name" value="gram_neg_porins"/>
    <property type="match status" value="1"/>
</dbReference>
<comment type="caution">
    <text evidence="13">The sequence shown here is derived from an EMBL/GenBank/DDBJ whole genome shotgun (WGS) entry which is preliminary data.</text>
</comment>
<dbReference type="InterPro" id="IPR002299">
    <property type="entry name" value="Porin_Neis"/>
</dbReference>
<accession>A0A370DP98</accession>
<dbReference type="PANTHER" id="PTHR34501:SF9">
    <property type="entry name" value="MAJOR OUTER MEMBRANE PROTEIN P.IA"/>
    <property type="match status" value="1"/>
</dbReference>
<dbReference type="GO" id="GO:0046930">
    <property type="term" value="C:pore complex"/>
    <property type="evidence" value="ECO:0007669"/>
    <property type="project" value="UniProtKB-KW"/>
</dbReference>
<keyword evidence="4" id="KW-1134">Transmembrane beta strand</keyword>
<dbReference type="Pfam" id="PF13609">
    <property type="entry name" value="Porin_4"/>
    <property type="match status" value="1"/>
</dbReference>
<evidence type="ECO:0000259" key="12">
    <source>
        <dbReference type="Pfam" id="PF13609"/>
    </source>
</evidence>
<dbReference type="InterPro" id="IPR033900">
    <property type="entry name" value="Gram_neg_porin_domain"/>
</dbReference>
<keyword evidence="3" id="KW-0813">Transport</keyword>
<dbReference type="PANTHER" id="PTHR34501">
    <property type="entry name" value="PROTEIN YDDL-RELATED"/>
    <property type="match status" value="1"/>
</dbReference>
<comment type="subunit">
    <text evidence="2">Homotrimer.</text>
</comment>
<reference evidence="13 14" key="1">
    <citation type="journal article" date="2018" name="ISME J.">
        <title>Endosymbiont genomes yield clues of tubeworm success.</title>
        <authorList>
            <person name="Li Y."/>
            <person name="Liles M.R."/>
            <person name="Halanych K.M."/>
        </authorList>
    </citation>
    <scope>NUCLEOTIDE SEQUENCE [LARGE SCALE GENOMIC DNA]</scope>
    <source>
        <strain evidence="13">A1462</strain>
    </source>
</reference>
<keyword evidence="6 11" id="KW-0732">Signal</keyword>
<keyword evidence="7" id="KW-0406">Ion transport</keyword>